<organism evidence="1">
    <name type="scientific">marine sediment metagenome</name>
    <dbReference type="NCBI Taxonomy" id="412755"/>
    <lineage>
        <taxon>unclassified sequences</taxon>
        <taxon>metagenomes</taxon>
        <taxon>ecological metagenomes</taxon>
    </lineage>
</organism>
<sequence length="170" mass="19475">EGKRSWIETETRQLAYKSPGFYREEKLDENMQVKSVTITDTVNLKKISLNPAKKKATVRALAFANYDPDGPFVWVKKEIKGADLELVGRRDSETGQTNIFRTAFRDIANNEDWSYDFWIDAKTKDIVEVHVPGADIYDPENDPTMDNPPEEAWSTSNPISHIKQFRYGTG</sequence>
<evidence type="ECO:0000313" key="1">
    <source>
        <dbReference type="EMBL" id="KKK49254.1"/>
    </source>
</evidence>
<gene>
    <name evidence="1" type="ORF">LCGC14_3136900</name>
</gene>
<dbReference type="AlphaFoldDB" id="A0A0F8Y514"/>
<feature type="non-terminal residue" evidence="1">
    <location>
        <position position="1"/>
    </location>
</feature>
<protein>
    <submittedName>
        <fullName evidence="1">Uncharacterized protein</fullName>
    </submittedName>
</protein>
<accession>A0A0F8Y514</accession>
<dbReference type="EMBL" id="LAZR01068642">
    <property type="protein sequence ID" value="KKK49254.1"/>
    <property type="molecule type" value="Genomic_DNA"/>
</dbReference>
<comment type="caution">
    <text evidence="1">The sequence shown here is derived from an EMBL/GenBank/DDBJ whole genome shotgun (WGS) entry which is preliminary data.</text>
</comment>
<reference evidence="1" key="1">
    <citation type="journal article" date="2015" name="Nature">
        <title>Complex archaea that bridge the gap between prokaryotes and eukaryotes.</title>
        <authorList>
            <person name="Spang A."/>
            <person name="Saw J.H."/>
            <person name="Jorgensen S.L."/>
            <person name="Zaremba-Niedzwiedzka K."/>
            <person name="Martijn J."/>
            <person name="Lind A.E."/>
            <person name="van Eijk R."/>
            <person name="Schleper C."/>
            <person name="Guy L."/>
            <person name="Ettema T.J."/>
        </authorList>
    </citation>
    <scope>NUCLEOTIDE SEQUENCE</scope>
</reference>
<proteinExistence type="predicted"/>
<name>A0A0F8Y514_9ZZZZ</name>